<feature type="region of interest" description="Disordered" evidence="1">
    <location>
        <begin position="324"/>
        <end position="368"/>
    </location>
</feature>
<keyword evidence="3" id="KW-1185">Reference proteome</keyword>
<accession>A0AAV9ZL11</accession>
<name>A0AAV9ZL11_9AGAR</name>
<protein>
    <submittedName>
        <fullName evidence="2">Uncharacterized protein</fullName>
    </submittedName>
</protein>
<evidence type="ECO:0000313" key="2">
    <source>
        <dbReference type="EMBL" id="KAK6984923.1"/>
    </source>
</evidence>
<reference evidence="2 3" key="1">
    <citation type="journal article" date="2024" name="J Genomics">
        <title>Draft genome sequencing and assembly of Favolaschia claudopus CIRM-BRFM 2984 isolated from oak limbs.</title>
        <authorList>
            <person name="Navarro D."/>
            <person name="Drula E."/>
            <person name="Chaduli D."/>
            <person name="Cazenave R."/>
            <person name="Ahrendt S."/>
            <person name="Wang J."/>
            <person name="Lipzen A."/>
            <person name="Daum C."/>
            <person name="Barry K."/>
            <person name="Grigoriev I.V."/>
            <person name="Favel A."/>
            <person name="Rosso M.N."/>
            <person name="Martin F."/>
        </authorList>
    </citation>
    <scope>NUCLEOTIDE SEQUENCE [LARGE SCALE GENOMIC DNA]</scope>
    <source>
        <strain evidence="2 3">CIRM-BRFM 2984</strain>
    </source>
</reference>
<proteinExistence type="predicted"/>
<evidence type="ECO:0000313" key="3">
    <source>
        <dbReference type="Proteomes" id="UP001362999"/>
    </source>
</evidence>
<gene>
    <name evidence="2" type="ORF">R3P38DRAFT_3230948</name>
</gene>
<organism evidence="2 3">
    <name type="scientific">Favolaschia claudopus</name>
    <dbReference type="NCBI Taxonomy" id="2862362"/>
    <lineage>
        <taxon>Eukaryota</taxon>
        <taxon>Fungi</taxon>
        <taxon>Dikarya</taxon>
        <taxon>Basidiomycota</taxon>
        <taxon>Agaricomycotina</taxon>
        <taxon>Agaricomycetes</taxon>
        <taxon>Agaricomycetidae</taxon>
        <taxon>Agaricales</taxon>
        <taxon>Marasmiineae</taxon>
        <taxon>Mycenaceae</taxon>
        <taxon>Favolaschia</taxon>
    </lineage>
</organism>
<dbReference type="AlphaFoldDB" id="A0AAV9ZL11"/>
<dbReference type="EMBL" id="JAWWNJ010000133">
    <property type="protein sequence ID" value="KAK6984923.1"/>
    <property type="molecule type" value="Genomic_DNA"/>
</dbReference>
<dbReference type="Proteomes" id="UP001362999">
    <property type="component" value="Unassembled WGS sequence"/>
</dbReference>
<evidence type="ECO:0000256" key="1">
    <source>
        <dbReference type="SAM" id="MobiDB-lite"/>
    </source>
</evidence>
<sequence>MSPPATHLSLEPQVLPCPPTWLSAPSISSAYIRRIPCRPSTIPCRWTTSTSAQAVILPDTVSSMGTKVFGQYQEPPASLRRIFPEFKSITSNPIFTVKLLSYFIVAYNSVESDHHPPPAPSTSSSALLGHSPFLDILLPFCIPYTRCPRPVSAVNDLSLIVGPAGNAITEEVLCVTVCSQASRRRATTTHFDILTRRPLRAVNTTHRDNPTFHTDAAAHTVLSFGAVVQHPFIIHSSLGSTAANPRRLAPSTRARLASSLDEARDLIVRDLALSQCATSTSCSVYVPTFPSVNVHHPPRCLYSTFKAMNAVLCTFVEDASAPTNTTTPDHAHTYPPHPHESRRRRAGKTTDDNHAHPTLSPRTRTRTHRVPHIANRSSCAARGGAVTAASMEEAGMKSGRHPFPPLLLLIPHSSFLLDLPPPAHHLATPALYLSSPHPQPPPPTLPDAYKQQLSPR</sequence>
<feature type="region of interest" description="Disordered" evidence="1">
    <location>
        <begin position="430"/>
        <end position="456"/>
    </location>
</feature>
<comment type="caution">
    <text evidence="2">The sequence shown here is derived from an EMBL/GenBank/DDBJ whole genome shotgun (WGS) entry which is preliminary data.</text>
</comment>